<dbReference type="Pfam" id="PF07885">
    <property type="entry name" value="Ion_trans_2"/>
    <property type="match status" value="1"/>
</dbReference>
<evidence type="ECO:0000256" key="1">
    <source>
        <dbReference type="SAM" id="Phobius"/>
    </source>
</evidence>
<dbReference type="KEGG" id="psoj:PHYSODRAFT_469060"/>
<evidence type="ECO:0000259" key="2">
    <source>
        <dbReference type="Pfam" id="PF07885"/>
    </source>
</evidence>
<dbReference type="SMR" id="G4YKH6"/>
<keyword evidence="1" id="KW-0812">Transmembrane</keyword>
<keyword evidence="1" id="KW-1133">Transmembrane helix</keyword>
<feature type="transmembrane region" description="Helical" evidence="1">
    <location>
        <begin position="38"/>
        <end position="58"/>
    </location>
</feature>
<proteinExistence type="predicted"/>
<evidence type="ECO:0000313" key="3">
    <source>
        <dbReference type="EMBL" id="EGZ28556.1"/>
    </source>
</evidence>
<evidence type="ECO:0000313" key="4">
    <source>
        <dbReference type="Proteomes" id="UP000002640"/>
    </source>
</evidence>
<organism evidence="3 4">
    <name type="scientific">Phytophthora sojae (strain P6497)</name>
    <name type="common">Soybean stem and root rot agent</name>
    <name type="synonym">Phytophthora megasperma f. sp. glycines</name>
    <dbReference type="NCBI Taxonomy" id="1094619"/>
    <lineage>
        <taxon>Eukaryota</taxon>
        <taxon>Sar</taxon>
        <taxon>Stramenopiles</taxon>
        <taxon>Oomycota</taxon>
        <taxon>Peronosporomycetes</taxon>
        <taxon>Peronosporales</taxon>
        <taxon>Peronosporaceae</taxon>
        <taxon>Phytophthora</taxon>
    </lineage>
</organism>
<dbReference type="RefSeq" id="XP_009515831.1">
    <property type="nucleotide sequence ID" value="XM_009517536.1"/>
</dbReference>
<dbReference type="Proteomes" id="UP000002640">
    <property type="component" value="Unassembled WGS sequence"/>
</dbReference>
<dbReference type="Gene3D" id="1.10.287.70">
    <property type="match status" value="1"/>
</dbReference>
<feature type="transmembrane region" description="Helical" evidence="1">
    <location>
        <begin position="78"/>
        <end position="99"/>
    </location>
</feature>
<dbReference type="AlphaFoldDB" id="G4YKH6"/>
<dbReference type="EMBL" id="JH159151">
    <property type="protein sequence ID" value="EGZ28556.1"/>
    <property type="molecule type" value="Genomic_DNA"/>
</dbReference>
<dbReference type="InParanoid" id="G4YKH6"/>
<keyword evidence="4" id="KW-1185">Reference proteome</keyword>
<reference evidence="3 4" key="1">
    <citation type="journal article" date="2006" name="Science">
        <title>Phytophthora genome sequences uncover evolutionary origins and mechanisms of pathogenesis.</title>
        <authorList>
            <person name="Tyler B.M."/>
            <person name="Tripathy S."/>
            <person name="Zhang X."/>
            <person name="Dehal P."/>
            <person name="Jiang R.H."/>
            <person name="Aerts A."/>
            <person name="Arredondo F.D."/>
            <person name="Baxter L."/>
            <person name="Bensasson D."/>
            <person name="Beynon J.L."/>
            <person name="Chapman J."/>
            <person name="Damasceno C.M."/>
            <person name="Dorrance A.E."/>
            <person name="Dou D."/>
            <person name="Dickerman A.W."/>
            <person name="Dubchak I.L."/>
            <person name="Garbelotto M."/>
            <person name="Gijzen M."/>
            <person name="Gordon S.G."/>
            <person name="Govers F."/>
            <person name="Grunwald N.J."/>
            <person name="Huang W."/>
            <person name="Ivors K.L."/>
            <person name="Jones R.W."/>
            <person name="Kamoun S."/>
            <person name="Krampis K."/>
            <person name="Lamour K.H."/>
            <person name="Lee M.K."/>
            <person name="McDonald W.H."/>
            <person name="Medina M."/>
            <person name="Meijer H.J."/>
            <person name="Nordberg E.K."/>
            <person name="Maclean D.J."/>
            <person name="Ospina-Giraldo M.D."/>
            <person name="Morris P.F."/>
            <person name="Phuntumart V."/>
            <person name="Putnam N.H."/>
            <person name="Rash S."/>
            <person name="Rose J.K."/>
            <person name="Sakihama Y."/>
            <person name="Salamov A.A."/>
            <person name="Savidor A."/>
            <person name="Scheuring C.F."/>
            <person name="Smith B.M."/>
            <person name="Sobral B.W."/>
            <person name="Terry A."/>
            <person name="Torto-Alalibo T.A."/>
            <person name="Win J."/>
            <person name="Xu Z."/>
            <person name="Zhang H."/>
            <person name="Grigoriev I.V."/>
            <person name="Rokhsar D.S."/>
            <person name="Boore J.L."/>
        </authorList>
    </citation>
    <scope>NUCLEOTIDE SEQUENCE [LARGE SCALE GENOMIC DNA]</scope>
    <source>
        <strain evidence="3 4">P6497</strain>
    </source>
</reference>
<dbReference type="OMA" id="DAMFFSI"/>
<dbReference type="SUPFAM" id="SSF81324">
    <property type="entry name" value="Voltage-gated potassium channels"/>
    <property type="match status" value="1"/>
</dbReference>
<sequence>MFLSVAQLHWSYRSPHWREKRACESRPGCIDTLGDGSFVSANVIRVIISVLALARLAIRFNQLWKTKCHHRPTIRSKLEFLPAYALELAFTAIFPFPGLETFFSNDRGDTFVLLSVAVFFRPTSWGQWLYYPYPIRQKEKVASFSGNLEFSYRQFVIKKVLDDNPLNKLLTFYALLGATVAYVLHVMETIKGECWWQSDDAEVVRSEDAICYELYSSDSLWMVFMTFLSIGYGDVSPKTGRGRAIIALTACLAVMLDAMFFSIIIKKFTFSTMEARVHAFLYRMELYGKKDISAVMAVQATFRYNKSYKHSLIWHQERGSNVFYRPLSDRLPNEVKKKLYASRFQKSLKQIMKYNTDGDPLNAFSKHVEVITAALGATFVDMIQLKKMYYRKIRMLEQRRQQVNRRSSSFRISSSGRTDAWGEEMLRKAEAAMVHLKKIENNVKGMCRTRPW</sequence>
<dbReference type="InterPro" id="IPR015449">
    <property type="entry name" value="K_chnl_Ca-activ_SK"/>
</dbReference>
<keyword evidence="1" id="KW-0472">Membrane</keyword>
<feature type="domain" description="Potassium channel" evidence="2">
    <location>
        <begin position="217"/>
        <end position="268"/>
    </location>
</feature>
<protein>
    <recommendedName>
        <fullName evidence="2">Potassium channel domain-containing protein</fullName>
    </recommendedName>
</protein>
<gene>
    <name evidence="3" type="ORF">PHYSODRAFT_469060</name>
</gene>
<accession>G4YKH6</accession>
<dbReference type="GeneID" id="20653764"/>
<feature type="transmembrane region" description="Helical" evidence="1">
    <location>
        <begin position="244"/>
        <end position="265"/>
    </location>
</feature>
<name>G4YKH6_PHYSP</name>
<dbReference type="PANTHER" id="PTHR10153">
    <property type="entry name" value="SMALL CONDUCTANCE CALCIUM-ACTIVATED POTASSIUM CHANNEL"/>
    <property type="match status" value="1"/>
</dbReference>
<dbReference type="GO" id="GO:0016020">
    <property type="term" value="C:membrane"/>
    <property type="evidence" value="ECO:0007669"/>
    <property type="project" value="InterPro"/>
</dbReference>
<feature type="transmembrane region" description="Helical" evidence="1">
    <location>
        <begin position="169"/>
        <end position="187"/>
    </location>
</feature>
<dbReference type="InterPro" id="IPR013099">
    <property type="entry name" value="K_chnl_dom"/>
</dbReference>
<feature type="transmembrane region" description="Helical" evidence="1">
    <location>
        <begin position="214"/>
        <end position="232"/>
    </location>
</feature>
<dbReference type="GO" id="GO:0016286">
    <property type="term" value="F:small conductance calcium-activated potassium channel activity"/>
    <property type="evidence" value="ECO:0007669"/>
    <property type="project" value="InterPro"/>
</dbReference>